<dbReference type="InParanoid" id="G3HGL4"/>
<protein>
    <submittedName>
        <fullName evidence="1">Uncharacterized protein</fullName>
    </submittedName>
</protein>
<dbReference type="AlphaFoldDB" id="G3HGL4"/>
<accession>G3HGL4</accession>
<dbReference type="EMBL" id="JH000355">
    <property type="protein sequence ID" value="EGW00075.1"/>
    <property type="molecule type" value="Genomic_DNA"/>
</dbReference>
<gene>
    <name evidence="1" type="ORF">I79_009752</name>
</gene>
<dbReference type="Proteomes" id="UP000001075">
    <property type="component" value="Unassembled WGS sequence"/>
</dbReference>
<evidence type="ECO:0000313" key="2">
    <source>
        <dbReference type="Proteomes" id="UP000001075"/>
    </source>
</evidence>
<name>G3HGL4_CRIGR</name>
<proteinExistence type="predicted"/>
<reference evidence="2" key="1">
    <citation type="journal article" date="2011" name="Nat. Biotechnol.">
        <title>The genomic sequence of the Chinese hamster ovary (CHO)-K1 cell line.</title>
        <authorList>
            <person name="Xu X."/>
            <person name="Nagarajan H."/>
            <person name="Lewis N.E."/>
            <person name="Pan S."/>
            <person name="Cai Z."/>
            <person name="Liu X."/>
            <person name="Chen W."/>
            <person name="Xie M."/>
            <person name="Wang W."/>
            <person name="Hammond S."/>
            <person name="Andersen M.R."/>
            <person name="Neff N."/>
            <person name="Passarelli B."/>
            <person name="Koh W."/>
            <person name="Fan H.C."/>
            <person name="Wang J."/>
            <person name="Gui Y."/>
            <person name="Lee K.H."/>
            <person name="Betenbaugh M.J."/>
            <person name="Quake S.R."/>
            <person name="Famili I."/>
            <person name="Palsson B.O."/>
            <person name="Wang J."/>
        </authorList>
    </citation>
    <scope>NUCLEOTIDE SEQUENCE [LARGE SCALE GENOMIC DNA]</scope>
    <source>
        <strain evidence="2">CHO K1 cell line</strain>
    </source>
</reference>
<sequence length="67" mass="7625">MKAKISFCVKETHQNIKSTHNTQTEYMVTHCYSDFHGNTWVTLAPRELVKVAGVTIHISPHLCKVTI</sequence>
<organism evidence="1 2">
    <name type="scientific">Cricetulus griseus</name>
    <name type="common">Chinese hamster</name>
    <name type="synonym">Cricetulus barabensis griseus</name>
    <dbReference type="NCBI Taxonomy" id="10029"/>
    <lineage>
        <taxon>Eukaryota</taxon>
        <taxon>Metazoa</taxon>
        <taxon>Chordata</taxon>
        <taxon>Craniata</taxon>
        <taxon>Vertebrata</taxon>
        <taxon>Euteleostomi</taxon>
        <taxon>Mammalia</taxon>
        <taxon>Eutheria</taxon>
        <taxon>Euarchontoglires</taxon>
        <taxon>Glires</taxon>
        <taxon>Rodentia</taxon>
        <taxon>Myomorpha</taxon>
        <taxon>Muroidea</taxon>
        <taxon>Cricetidae</taxon>
        <taxon>Cricetinae</taxon>
        <taxon>Cricetulus</taxon>
    </lineage>
</organism>
<evidence type="ECO:0000313" key="1">
    <source>
        <dbReference type="EMBL" id="EGW00075.1"/>
    </source>
</evidence>